<dbReference type="Gene3D" id="1.25.40.420">
    <property type="match status" value="1"/>
</dbReference>
<evidence type="ECO:0000313" key="2">
    <source>
        <dbReference type="EMBL" id="KAH3733321.1"/>
    </source>
</evidence>
<dbReference type="AlphaFoldDB" id="A0A9D4CTT3"/>
<evidence type="ECO:0000259" key="1">
    <source>
        <dbReference type="SMART" id="SM00875"/>
    </source>
</evidence>
<proteinExistence type="predicted"/>
<protein>
    <recommendedName>
        <fullName evidence="1">BACK domain-containing protein</fullName>
    </recommendedName>
</protein>
<dbReference type="SMART" id="SM00875">
    <property type="entry name" value="BACK"/>
    <property type="match status" value="1"/>
</dbReference>
<name>A0A9D4CTT3_DREPO</name>
<organism evidence="2 3">
    <name type="scientific">Dreissena polymorpha</name>
    <name type="common">Zebra mussel</name>
    <name type="synonym">Mytilus polymorpha</name>
    <dbReference type="NCBI Taxonomy" id="45954"/>
    <lineage>
        <taxon>Eukaryota</taxon>
        <taxon>Metazoa</taxon>
        <taxon>Spiralia</taxon>
        <taxon>Lophotrochozoa</taxon>
        <taxon>Mollusca</taxon>
        <taxon>Bivalvia</taxon>
        <taxon>Autobranchia</taxon>
        <taxon>Heteroconchia</taxon>
        <taxon>Euheterodonta</taxon>
        <taxon>Imparidentia</taxon>
        <taxon>Neoheterodontei</taxon>
        <taxon>Myida</taxon>
        <taxon>Dreissenoidea</taxon>
        <taxon>Dreissenidae</taxon>
        <taxon>Dreissena</taxon>
    </lineage>
</organism>
<reference evidence="2" key="2">
    <citation type="submission" date="2020-11" db="EMBL/GenBank/DDBJ databases">
        <authorList>
            <person name="McCartney M.A."/>
            <person name="Auch B."/>
            <person name="Kono T."/>
            <person name="Mallez S."/>
            <person name="Becker A."/>
            <person name="Gohl D.M."/>
            <person name="Silverstein K.A.T."/>
            <person name="Koren S."/>
            <person name="Bechman K.B."/>
            <person name="Herman A."/>
            <person name="Abrahante J.E."/>
            <person name="Garbe J."/>
        </authorList>
    </citation>
    <scope>NUCLEOTIDE SEQUENCE</scope>
    <source>
        <strain evidence="2">Duluth1</strain>
        <tissue evidence="2">Whole animal</tissue>
    </source>
</reference>
<sequence>MSICNKYLSESITGDTVCTIYEQAKFFDMVDLANRCRSFIITNSASVFLEEDFTNLTRESLIDIFSDENLRSSELVHFKAACHWAQTACERRDKDVTPENMRNVLGEALKCIRFPLMSAEDFTKYVSQSDILSAPEQVLLFRHFIMKGFPSKECEFSALPRACTRLVTPVPNLEGDREVKLNQVVIKIEVSHDLHLVSFSMPKQEEIQSVLIVDENDREIPAKVPVFKKDSSSFVFDPPLLLCSKCAQLQVNLNRLTKVRNIYNKSLLTHESQTFFEDLQISHFKVKNRVYNFGEITVWVTMAPAKLKELVFKRGQW</sequence>
<dbReference type="GO" id="GO:0022008">
    <property type="term" value="P:neurogenesis"/>
    <property type="evidence" value="ECO:0007669"/>
    <property type="project" value="TreeGrafter"/>
</dbReference>
<dbReference type="Pfam" id="PF07707">
    <property type="entry name" value="BACK"/>
    <property type="match status" value="1"/>
</dbReference>
<gene>
    <name evidence="2" type="ORF">DPMN_039747</name>
</gene>
<keyword evidence="3" id="KW-1185">Reference proteome</keyword>
<dbReference type="PANTHER" id="PTHR45774">
    <property type="entry name" value="BTB/POZ DOMAIN-CONTAINING"/>
    <property type="match status" value="1"/>
</dbReference>
<dbReference type="EMBL" id="JAIWYP010000011">
    <property type="protein sequence ID" value="KAH3733321.1"/>
    <property type="molecule type" value="Genomic_DNA"/>
</dbReference>
<dbReference type="GO" id="GO:0005829">
    <property type="term" value="C:cytosol"/>
    <property type="evidence" value="ECO:0007669"/>
    <property type="project" value="TreeGrafter"/>
</dbReference>
<dbReference type="InterPro" id="IPR011705">
    <property type="entry name" value="BACK"/>
</dbReference>
<feature type="domain" description="BACK" evidence="1">
    <location>
        <begin position="17"/>
        <end position="127"/>
    </location>
</feature>
<dbReference type="Proteomes" id="UP000828390">
    <property type="component" value="Unassembled WGS sequence"/>
</dbReference>
<comment type="caution">
    <text evidence="2">The sequence shown here is derived from an EMBL/GenBank/DDBJ whole genome shotgun (WGS) entry which is preliminary data.</text>
</comment>
<accession>A0A9D4CTT3</accession>
<evidence type="ECO:0000313" key="3">
    <source>
        <dbReference type="Proteomes" id="UP000828390"/>
    </source>
</evidence>
<reference evidence="2" key="1">
    <citation type="journal article" date="2019" name="bioRxiv">
        <title>The Genome of the Zebra Mussel, Dreissena polymorpha: A Resource for Invasive Species Research.</title>
        <authorList>
            <person name="McCartney M.A."/>
            <person name="Auch B."/>
            <person name="Kono T."/>
            <person name="Mallez S."/>
            <person name="Zhang Y."/>
            <person name="Obille A."/>
            <person name="Becker A."/>
            <person name="Abrahante J.E."/>
            <person name="Garbe J."/>
            <person name="Badalamenti J.P."/>
            <person name="Herman A."/>
            <person name="Mangelson H."/>
            <person name="Liachko I."/>
            <person name="Sullivan S."/>
            <person name="Sone E.D."/>
            <person name="Koren S."/>
            <person name="Silverstein K.A.T."/>
            <person name="Beckman K.B."/>
            <person name="Gohl D.M."/>
        </authorList>
    </citation>
    <scope>NUCLEOTIDE SEQUENCE</scope>
    <source>
        <strain evidence="2">Duluth1</strain>
        <tissue evidence="2">Whole animal</tissue>
    </source>
</reference>
<dbReference type="PANTHER" id="PTHR45774:SF4">
    <property type="entry name" value="AXUNDEAD, ISOFORM F"/>
    <property type="match status" value="1"/>
</dbReference>